<comment type="caution">
    <text evidence="1">The sequence shown here is derived from an EMBL/GenBank/DDBJ whole genome shotgun (WGS) entry which is preliminary data.</text>
</comment>
<sequence>MKNHLPFYITDFCLGRTVLFTLLVGLLVALGPNKVSAQGSLSVAANPATVCGGSSTTLTASGCPASGTVRWSTGQTGSSIVVAPTQATTYRATCSVTSTTVSTGTVSVQVNRGITLETLVTPVTCNGRTDGQIYLTATDGTGAFQYQLDNQPFQTDRGYGNLKPGQYQVTVKDAVGCTKQVKLEVPEPAPLAVSLTAVAAKCVGGADGGLIAVASGGTGGYQYSLNNGTPQANGTFVDLNANTTYSLTITDTKGCQLTQPVLVGAPNPFDIQLTVKPTLCAGSVDGAISVSVAGGTGPYRYQLGTNAFQTGREFTGLSANTYEITVQDASGCQGKKSVALTQPAPLRLTAVSSPVSCLGPNSGSVTVTPTGGTGAVTYQLTTTRIPQTSNVFNNLAVGTYSIAGTDANGCPDVVSVTVVKAEPLTIQVTPTPATCCICPTGAVSLTSTGGVGTKRQYQLIGQAYQPSNQITGLRPNTYRFRVADEAGCTDSVQAVVTNGSAMTLSTGTVKNVLCAGGSDAEATVQVAGGTKPFTYYWLTERRDTLRARTATQTGLSEGTYTVSVLDSNRCTTATTFITIKALNPLPSKPVITQSGITLSANQYIGIQWYVRIGTDPAKPVTDGAQATITPFQTGQYYAVVTVNGCTSPPSDPINVVVTAAEPVAGLSVRVAPNPITDRLRLEIEQVERSAVQMQLVDKSGRAIWQSQLPAFIGKKQAEWPLTNIPTGTYLLKAQAGDRQSVLRVVVE</sequence>
<reference evidence="2" key="1">
    <citation type="journal article" date="2019" name="Int. J. Syst. Evol. Microbiol.">
        <title>The Global Catalogue of Microorganisms (GCM) 10K type strain sequencing project: providing services to taxonomists for standard genome sequencing and annotation.</title>
        <authorList>
            <consortium name="The Broad Institute Genomics Platform"/>
            <consortium name="The Broad Institute Genome Sequencing Center for Infectious Disease"/>
            <person name="Wu L."/>
            <person name="Ma J."/>
        </authorList>
    </citation>
    <scope>NUCLEOTIDE SEQUENCE [LARGE SCALE GENOMIC DNA]</scope>
    <source>
        <strain evidence="2">KCTC 42805</strain>
    </source>
</reference>
<evidence type="ECO:0000313" key="1">
    <source>
        <dbReference type="EMBL" id="MFD2569192.1"/>
    </source>
</evidence>
<evidence type="ECO:0000313" key="2">
    <source>
        <dbReference type="Proteomes" id="UP001597469"/>
    </source>
</evidence>
<dbReference type="RefSeq" id="WP_381517833.1">
    <property type="nucleotide sequence ID" value="NZ_JBHULN010000001.1"/>
</dbReference>
<keyword evidence="2" id="KW-1185">Reference proteome</keyword>
<proteinExistence type="predicted"/>
<gene>
    <name evidence="1" type="ORF">ACFSUS_01020</name>
</gene>
<protein>
    <submittedName>
        <fullName evidence="1">T9SS type A sorting domain-containing protein</fullName>
    </submittedName>
</protein>
<accession>A0ABW5LXY1</accession>
<dbReference type="InterPro" id="IPR025667">
    <property type="entry name" value="SprB_repeat"/>
</dbReference>
<organism evidence="1 2">
    <name type="scientific">Spirosoma soli</name>
    <dbReference type="NCBI Taxonomy" id="1770529"/>
    <lineage>
        <taxon>Bacteria</taxon>
        <taxon>Pseudomonadati</taxon>
        <taxon>Bacteroidota</taxon>
        <taxon>Cytophagia</taxon>
        <taxon>Cytophagales</taxon>
        <taxon>Cytophagaceae</taxon>
        <taxon>Spirosoma</taxon>
    </lineage>
</organism>
<dbReference type="Proteomes" id="UP001597469">
    <property type="component" value="Unassembled WGS sequence"/>
</dbReference>
<dbReference type="Gene3D" id="2.60.40.740">
    <property type="match status" value="1"/>
</dbReference>
<name>A0ABW5LXY1_9BACT</name>
<dbReference type="Pfam" id="PF13573">
    <property type="entry name" value="SprB"/>
    <property type="match status" value="5"/>
</dbReference>
<dbReference type="EMBL" id="JBHULN010000001">
    <property type="protein sequence ID" value="MFD2569192.1"/>
    <property type="molecule type" value="Genomic_DNA"/>
</dbReference>